<dbReference type="InterPro" id="IPR008030">
    <property type="entry name" value="NmrA-like"/>
</dbReference>
<keyword evidence="2" id="KW-0521">NADP</keyword>
<dbReference type="PANTHER" id="PTHR42748">
    <property type="entry name" value="NITROGEN METABOLITE REPRESSION PROTEIN NMRA FAMILY MEMBER"/>
    <property type="match status" value="1"/>
</dbReference>
<comment type="similarity">
    <text evidence="1">Belongs to the NmrA-type oxidoreductase family.</text>
</comment>
<feature type="domain" description="RRM" evidence="6">
    <location>
        <begin position="513"/>
        <end position="588"/>
    </location>
</feature>
<evidence type="ECO:0000313" key="8">
    <source>
        <dbReference type="Proteomes" id="UP001521184"/>
    </source>
</evidence>
<protein>
    <recommendedName>
        <fullName evidence="6">RRM domain-containing protein</fullName>
    </recommendedName>
</protein>
<dbReference type="Proteomes" id="UP001521184">
    <property type="component" value="Unassembled WGS sequence"/>
</dbReference>
<feature type="domain" description="RRM" evidence="6">
    <location>
        <begin position="352"/>
        <end position="431"/>
    </location>
</feature>
<dbReference type="PROSITE" id="PS50102">
    <property type="entry name" value="RRM"/>
    <property type="match status" value="2"/>
</dbReference>
<reference evidence="7 8" key="1">
    <citation type="journal article" date="2023" name="Plant Dis.">
        <title>First Report of Diplodia intermedia Causing Canker and Dieback Diseases on Apple Trees in Canada.</title>
        <authorList>
            <person name="Ellouze W."/>
            <person name="Ilyukhin E."/>
            <person name="Sulman M."/>
            <person name="Ali S."/>
        </authorList>
    </citation>
    <scope>NUCLEOTIDE SEQUENCE [LARGE SCALE GENOMIC DNA]</scope>
    <source>
        <strain evidence="7 8">M45-28</strain>
    </source>
</reference>
<dbReference type="Gene3D" id="3.40.50.720">
    <property type="entry name" value="NAD(P)-binding Rossmann-like Domain"/>
    <property type="match status" value="1"/>
</dbReference>
<evidence type="ECO:0000256" key="1">
    <source>
        <dbReference type="ARBA" id="ARBA00006328"/>
    </source>
</evidence>
<name>A0ABR3TSM1_9PEZI</name>
<evidence type="ECO:0000256" key="3">
    <source>
        <dbReference type="ARBA" id="ARBA00023002"/>
    </source>
</evidence>
<dbReference type="Pfam" id="PF05368">
    <property type="entry name" value="NmrA"/>
    <property type="match status" value="1"/>
</dbReference>
<feature type="compositionally biased region" description="Basic and acidic residues" evidence="5">
    <location>
        <begin position="460"/>
        <end position="470"/>
    </location>
</feature>
<feature type="region of interest" description="Disordered" evidence="5">
    <location>
        <begin position="460"/>
        <end position="492"/>
    </location>
</feature>
<keyword evidence="4" id="KW-0694">RNA-binding</keyword>
<keyword evidence="3" id="KW-0560">Oxidoreductase</keyword>
<dbReference type="Pfam" id="PF00076">
    <property type="entry name" value="RRM_1"/>
    <property type="match status" value="2"/>
</dbReference>
<evidence type="ECO:0000256" key="5">
    <source>
        <dbReference type="SAM" id="MobiDB-lite"/>
    </source>
</evidence>
<dbReference type="InterPro" id="IPR000504">
    <property type="entry name" value="RRM_dom"/>
</dbReference>
<sequence>MAHTILVTGATGRQGGATIRALLEIASDRNIGVTIHALVRDPTSDGSKALASLSPSVKLFAGNFDDGPSIDAAAKACTAVFINVMPSKDAPDTELRHARAILAACKRAGTITRAVYSSASILGSERAHAELDAWPGMAWYMRSKKAIEDETLAAGFANGSTVLRPAMFFTNFTAPVAAAIYPSLATAGELRTALDPDMKLSCLDPDTIGQFAARALVEHGQWQDKIVPLASAHLTMPQIAKKLTDAVDGRKQVKVVQLSDEELAAQRTVLVESELFRNEFRVTVDLNELKSYGVHLRSWDEFAQRERKSIERVASTFQVEPSTLQLPAFHDRQNSFVNQNALTMATSTPPNCTVYVKNLEEHIKLDTLKDTLREIFEEYGTILDIRAAKNLKAKGQAFIVFDSLESAARAIEELQDFDVFDKPMKLDYARTRSDAIVKREGNEEDFEAHKRHRLAEKERKQALEAQEAQKKMKRPAGAPAESNRPVQKARGAGLKSTGGAAAVIPDEYLPPNKILFVQNLPDGYDVEALSAIFGRFEGFKEVRVVPGRSGIAFVEYEAEAGAISAKEATAGMALGDDNQPMKVTYQRQ</sequence>
<comment type="caution">
    <text evidence="7">The sequence shown here is derived from an EMBL/GenBank/DDBJ whole genome shotgun (WGS) entry which is preliminary data.</text>
</comment>
<gene>
    <name evidence="7" type="ORF">SLS58_004697</name>
</gene>
<dbReference type="CDD" id="cd12247">
    <property type="entry name" value="RRM2_U1A_like"/>
    <property type="match status" value="1"/>
</dbReference>
<evidence type="ECO:0000259" key="6">
    <source>
        <dbReference type="PROSITE" id="PS50102"/>
    </source>
</evidence>
<dbReference type="SUPFAM" id="SSF54928">
    <property type="entry name" value="RNA-binding domain, RBD"/>
    <property type="match status" value="1"/>
</dbReference>
<evidence type="ECO:0000313" key="7">
    <source>
        <dbReference type="EMBL" id="KAL1643682.1"/>
    </source>
</evidence>
<proteinExistence type="inferred from homology"/>
<dbReference type="EMBL" id="JAKEKT020000026">
    <property type="protein sequence ID" value="KAL1643682.1"/>
    <property type="molecule type" value="Genomic_DNA"/>
</dbReference>
<organism evidence="7 8">
    <name type="scientific">Diplodia intermedia</name>
    <dbReference type="NCBI Taxonomy" id="856260"/>
    <lineage>
        <taxon>Eukaryota</taxon>
        <taxon>Fungi</taxon>
        <taxon>Dikarya</taxon>
        <taxon>Ascomycota</taxon>
        <taxon>Pezizomycotina</taxon>
        <taxon>Dothideomycetes</taxon>
        <taxon>Dothideomycetes incertae sedis</taxon>
        <taxon>Botryosphaeriales</taxon>
        <taxon>Botryosphaeriaceae</taxon>
        <taxon>Diplodia</taxon>
    </lineage>
</organism>
<dbReference type="InterPro" id="IPR036291">
    <property type="entry name" value="NAD(P)-bd_dom_sf"/>
</dbReference>
<dbReference type="SUPFAM" id="SSF51735">
    <property type="entry name" value="NAD(P)-binding Rossmann-fold domains"/>
    <property type="match status" value="1"/>
</dbReference>
<dbReference type="InterPro" id="IPR051164">
    <property type="entry name" value="NmrA-like_oxidored"/>
</dbReference>
<dbReference type="InterPro" id="IPR012677">
    <property type="entry name" value="Nucleotide-bd_a/b_plait_sf"/>
</dbReference>
<evidence type="ECO:0000256" key="2">
    <source>
        <dbReference type="ARBA" id="ARBA00022857"/>
    </source>
</evidence>
<dbReference type="CDD" id="cd12246">
    <property type="entry name" value="RRM1_U1A_like"/>
    <property type="match status" value="1"/>
</dbReference>
<evidence type="ECO:0000256" key="4">
    <source>
        <dbReference type="PROSITE-ProRule" id="PRU00176"/>
    </source>
</evidence>
<accession>A0ABR3TSM1</accession>
<dbReference type="Gene3D" id="3.30.70.330">
    <property type="match status" value="2"/>
</dbReference>
<dbReference type="InterPro" id="IPR035979">
    <property type="entry name" value="RBD_domain_sf"/>
</dbReference>
<keyword evidence="8" id="KW-1185">Reference proteome</keyword>
<dbReference type="SMART" id="SM00360">
    <property type="entry name" value="RRM"/>
    <property type="match status" value="2"/>
</dbReference>
<dbReference type="PANTHER" id="PTHR42748:SF30">
    <property type="entry name" value="NMRA-LIKE DOMAIN-CONTAINING PROTEIN"/>
    <property type="match status" value="1"/>
</dbReference>